<dbReference type="InterPro" id="IPR036291">
    <property type="entry name" value="NAD(P)-bd_dom_sf"/>
</dbReference>
<organism evidence="5 6">
    <name type="scientific">Novimethylophilus kurashikiensis</name>
    <dbReference type="NCBI Taxonomy" id="1825523"/>
    <lineage>
        <taxon>Bacteria</taxon>
        <taxon>Pseudomonadati</taxon>
        <taxon>Pseudomonadota</taxon>
        <taxon>Betaproteobacteria</taxon>
        <taxon>Nitrosomonadales</taxon>
        <taxon>Methylophilaceae</taxon>
        <taxon>Novimethylophilus</taxon>
    </lineage>
</organism>
<dbReference type="RefSeq" id="WP_109017059.1">
    <property type="nucleotide sequence ID" value="NZ_BDOQ01000023.1"/>
</dbReference>
<feature type="domain" description="Ketoreductase" evidence="4">
    <location>
        <begin position="6"/>
        <end position="186"/>
    </location>
</feature>
<protein>
    <submittedName>
        <fullName evidence="5">Short-chain dehydrogenase</fullName>
    </submittedName>
</protein>
<dbReference type="Proteomes" id="UP000245081">
    <property type="component" value="Unassembled WGS sequence"/>
</dbReference>
<dbReference type="Pfam" id="PF00106">
    <property type="entry name" value="adh_short"/>
    <property type="match status" value="1"/>
</dbReference>
<gene>
    <name evidence="5" type="ORF">NMK_3530</name>
</gene>
<accession>A0A2R5FCG8</accession>
<dbReference type="EMBL" id="BDOQ01000023">
    <property type="protein sequence ID" value="GBG15912.1"/>
    <property type="molecule type" value="Genomic_DNA"/>
</dbReference>
<dbReference type="InterPro" id="IPR020904">
    <property type="entry name" value="Sc_DH/Rdtase_CS"/>
</dbReference>
<dbReference type="NCBIfam" id="NF006565">
    <property type="entry name" value="PRK09072.1"/>
    <property type="match status" value="1"/>
</dbReference>
<reference evidence="5 6" key="1">
    <citation type="journal article" date="2018" name="Environ. Microbiol.">
        <title>Isolation and genomic characterization of Novimethylophilus kurashikiensis gen. nov. sp. nov., a new lanthanide-dependent methylotrophic species of Methylophilaceae.</title>
        <authorList>
            <person name="Lv H."/>
            <person name="Sahin N."/>
            <person name="Tani A."/>
        </authorList>
    </citation>
    <scope>NUCLEOTIDE SEQUENCE [LARGE SCALE GENOMIC DNA]</scope>
    <source>
        <strain evidence="5 6">La2-4</strain>
    </source>
</reference>
<evidence type="ECO:0000313" key="6">
    <source>
        <dbReference type="Proteomes" id="UP000245081"/>
    </source>
</evidence>
<dbReference type="AlphaFoldDB" id="A0A2R5FCG8"/>
<dbReference type="PIRSF" id="PIRSF000126">
    <property type="entry name" value="11-beta-HSD1"/>
    <property type="match status" value="1"/>
</dbReference>
<evidence type="ECO:0000259" key="4">
    <source>
        <dbReference type="SMART" id="SM00822"/>
    </source>
</evidence>
<dbReference type="PANTHER" id="PTHR44196:SF1">
    <property type="entry name" value="DEHYDROGENASE_REDUCTASE SDR FAMILY MEMBER 7B"/>
    <property type="match status" value="1"/>
</dbReference>
<evidence type="ECO:0000313" key="5">
    <source>
        <dbReference type="EMBL" id="GBG15912.1"/>
    </source>
</evidence>
<dbReference type="Gene3D" id="3.40.50.720">
    <property type="entry name" value="NAD(P)-binding Rossmann-like Domain"/>
    <property type="match status" value="1"/>
</dbReference>
<evidence type="ECO:0000256" key="1">
    <source>
        <dbReference type="ARBA" id="ARBA00006484"/>
    </source>
</evidence>
<dbReference type="PANTHER" id="PTHR44196">
    <property type="entry name" value="DEHYDROGENASE/REDUCTASE SDR FAMILY MEMBER 7B"/>
    <property type="match status" value="1"/>
</dbReference>
<dbReference type="SUPFAM" id="SSF51735">
    <property type="entry name" value="NAD(P)-binding Rossmann-fold domains"/>
    <property type="match status" value="1"/>
</dbReference>
<name>A0A2R5FCG8_9PROT</name>
<dbReference type="SMART" id="SM00822">
    <property type="entry name" value="PKS_KR"/>
    <property type="match status" value="1"/>
</dbReference>
<sequence>MRMTGARIVLTGAAGGIGQELALALADRGGELLLVDRDNEALALIQGRIQRQGGRARVHACDLTDQRALQTLVQQAQTVLGGVDVLINCAGVSSFTNFEQERPDMLELLWRVNVLAPMHLTRMLLPQMQQRGSGRIVNVGSIFGSIGFAYFTSYSASKFAMRGFSESLRRELEGTGIGVTYVAPRFTRTPINNSAVNRMAEAVGMNADDPKVVASLILRAIAQDRNDCYLGWPESLFVRINAILPRLVDFALRKQNRQTRNFAVAND</sequence>
<proteinExistence type="inferred from homology"/>
<keyword evidence="6" id="KW-1185">Reference proteome</keyword>
<dbReference type="InterPro" id="IPR002347">
    <property type="entry name" value="SDR_fam"/>
</dbReference>
<comment type="caution">
    <text evidence="5">The sequence shown here is derived from an EMBL/GenBank/DDBJ whole genome shotgun (WGS) entry which is preliminary data.</text>
</comment>
<dbReference type="InterPro" id="IPR057326">
    <property type="entry name" value="KR_dom"/>
</dbReference>
<dbReference type="PROSITE" id="PS00061">
    <property type="entry name" value="ADH_SHORT"/>
    <property type="match status" value="1"/>
</dbReference>
<dbReference type="GO" id="GO:0016020">
    <property type="term" value="C:membrane"/>
    <property type="evidence" value="ECO:0007669"/>
    <property type="project" value="TreeGrafter"/>
</dbReference>
<dbReference type="GO" id="GO:0016491">
    <property type="term" value="F:oxidoreductase activity"/>
    <property type="evidence" value="ECO:0007669"/>
    <property type="project" value="UniProtKB-KW"/>
</dbReference>
<evidence type="ECO:0000256" key="3">
    <source>
        <dbReference type="RuleBase" id="RU000363"/>
    </source>
</evidence>
<evidence type="ECO:0000256" key="2">
    <source>
        <dbReference type="ARBA" id="ARBA00023002"/>
    </source>
</evidence>
<keyword evidence="2" id="KW-0560">Oxidoreductase</keyword>
<dbReference type="OrthoDB" id="9790266at2"/>
<dbReference type="PRINTS" id="PR00080">
    <property type="entry name" value="SDRFAMILY"/>
</dbReference>
<dbReference type="PRINTS" id="PR00081">
    <property type="entry name" value="GDHRDH"/>
</dbReference>
<comment type="similarity">
    <text evidence="1 3">Belongs to the short-chain dehydrogenases/reductases (SDR) family.</text>
</comment>